<dbReference type="SMART" id="SM00245">
    <property type="entry name" value="TSPc"/>
    <property type="match status" value="1"/>
</dbReference>
<dbReference type="Proteomes" id="UP000297998">
    <property type="component" value="Unassembled WGS sequence"/>
</dbReference>
<evidence type="ECO:0000256" key="1">
    <source>
        <dbReference type="SAM" id="SignalP"/>
    </source>
</evidence>
<dbReference type="Pfam" id="PF03572">
    <property type="entry name" value="Peptidase_S41"/>
    <property type="match status" value="1"/>
</dbReference>
<evidence type="ECO:0000259" key="2">
    <source>
        <dbReference type="SMART" id="SM00245"/>
    </source>
</evidence>
<dbReference type="RefSeq" id="WP_135837035.1">
    <property type="nucleotide sequence ID" value="NZ_SRPE01000019.1"/>
</dbReference>
<dbReference type="OrthoDB" id="7314861at2"/>
<organism evidence="3 4">
    <name type="scientific">Empedobacter tilapiae</name>
    <dbReference type="NCBI Taxonomy" id="2491114"/>
    <lineage>
        <taxon>Bacteria</taxon>
        <taxon>Pseudomonadati</taxon>
        <taxon>Bacteroidota</taxon>
        <taxon>Flavobacteriia</taxon>
        <taxon>Flavobacteriales</taxon>
        <taxon>Weeksellaceae</taxon>
        <taxon>Empedobacter</taxon>
    </lineage>
</organism>
<dbReference type="AlphaFoldDB" id="A0A4Z1B9E7"/>
<gene>
    <name evidence="3" type="ORF">E4J94_17320</name>
</gene>
<dbReference type="InterPro" id="IPR005151">
    <property type="entry name" value="Tail-specific_protease"/>
</dbReference>
<feature type="signal peptide" evidence="1">
    <location>
        <begin position="1"/>
        <end position="19"/>
    </location>
</feature>
<dbReference type="EMBL" id="SRPE01000019">
    <property type="protein sequence ID" value="TGN21640.1"/>
    <property type="molecule type" value="Genomic_DNA"/>
</dbReference>
<dbReference type="PANTHER" id="PTHR32060">
    <property type="entry name" value="TAIL-SPECIFIC PROTEASE"/>
    <property type="match status" value="1"/>
</dbReference>
<sequence length="338" mass="38571">MKKIILLLYLIHFSIVMQAQNFQNANVKKFIDKSINIIENNAVNVENITSIKERLYKKSVDFKSVDEIAPLFKEVFKDLNDYHGNLKYNGKTYGWDKLTESTNTYLKNKIKNETKVKSVIINKQIGYIRISGNDDFAFKKVDSIANDIVSNINSIDSKKIKAWIIDLRINTGGNMYPILLGLKEFIGNNVIFGGFVNSKNEITGNWEIKNNKLLIDKNLLERKSELIFPSKNTIPIAILTSGYTASAGEMTAISFIGRDNTFFIGEPTANYTTAVQGFEINKFAAINLSTDYVIDRNKKVYKQNIIPDYEVKDGDNFENLNKDSKIKEALKLFKQFSY</sequence>
<feature type="chain" id="PRO_5021253496" description="Tail specific protease domain-containing protein" evidence="1">
    <location>
        <begin position="20"/>
        <end position="338"/>
    </location>
</feature>
<accession>A0A4Z1B9E7</accession>
<proteinExistence type="predicted"/>
<dbReference type="PANTHER" id="PTHR32060:SF30">
    <property type="entry name" value="CARBOXY-TERMINAL PROCESSING PROTEASE CTPA"/>
    <property type="match status" value="1"/>
</dbReference>
<dbReference type="GO" id="GO:0004175">
    <property type="term" value="F:endopeptidase activity"/>
    <property type="evidence" value="ECO:0007669"/>
    <property type="project" value="TreeGrafter"/>
</dbReference>
<evidence type="ECO:0000313" key="3">
    <source>
        <dbReference type="EMBL" id="TGN21640.1"/>
    </source>
</evidence>
<dbReference type="Gene3D" id="3.90.226.10">
    <property type="entry name" value="2-enoyl-CoA Hydratase, Chain A, domain 1"/>
    <property type="match status" value="1"/>
</dbReference>
<comment type="caution">
    <text evidence="3">The sequence shown here is derived from an EMBL/GenBank/DDBJ whole genome shotgun (WGS) entry which is preliminary data.</text>
</comment>
<keyword evidence="1" id="KW-0732">Signal</keyword>
<dbReference type="GO" id="GO:0008236">
    <property type="term" value="F:serine-type peptidase activity"/>
    <property type="evidence" value="ECO:0007669"/>
    <property type="project" value="InterPro"/>
</dbReference>
<feature type="domain" description="Tail specific protease" evidence="2">
    <location>
        <begin position="99"/>
        <end position="312"/>
    </location>
</feature>
<evidence type="ECO:0000313" key="4">
    <source>
        <dbReference type="Proteomes" id="UP000297998"/>
    </source>
</evidence>
<dbReference type="GO" id="GO:0007165">
    <property type="term" value="P:signal transduction"/>
    <property type="evidence" value="ECO:0007669"/>
    <property type="project" value="TreeGrafter"/>
</dbReference>
<reference evidence="3 4" key="1">
    <citation type="submission" date="2019-03" db="EMBL/GenBank/DDBJ databases">
        <title>Empedobacter tilapiae sp. nov., isolated from an intestine of Nile tilapia Oreochromis niloticus.</title>
        <authorList>
            <person name="Kim Y.-O."/>
            <person name="Yoon J.-H."/>
        </authorList>
    </citation>
    <scope>NUCLEOTIDE SEQUENCE [LARGE SCALE GENOMIC DNA]</scope>
    <source>
        <strain evidence="3 4">MRS2</strain>
    </source>
</reference>
<keyword evidence="4" id="KW-1185">Reference proteome</keyword>
<dbReference type="InterPro" id="IPR029045">
    <property type="entry name" value="ClpP/crotonase-like_dom_sf"/>
</dbReference>
<dbReference type="GO" id="GO:0030288">
    <property type="term" value="C:outer membrane-bounded periplasmic space"/>
    <property type="evidence" value="ECO:0007669"/>
    <property type="project" value="TreeGrafter"/>
</dbReference>
<protein>
    <recommendedName>
        <fullName evidence="2">Tail specific protease domain-containing protein</fullName>
    </recommendedName>
</protein>
<name>A0A4Z1B9E7_9FLAO</name>
<dbReference type="SUPFAM" id="SSF52096">
    <property type="entry name" value="ClpP/crotonase"/>
    <property type="match status" value="1"/>
</dbReference>
<dbReference type="GO" id="GO:0006508">
    <property type="term" value="P:proteolysis"/>
    <property type="evidence" value="ECO:0007669"/>
    <property type="project" value="InterPro"/>
</dbReference>